<dbReference type="Proteomes" id="UP000032702">
    <property type="component" value="Unassembled WGS sequence"/>
</dbReference>
<accession>Q08VI3</accession>
<feature type="compositionally biased region" description="Basic and acidic residues" evidence="1">
    <location>
        <begin position="382"/>
        <end position="392"/>
    </location>
</feature>
<comment type="caution">
    <text evidence="2">The sequence shown here is derived from an EMBL/GenBank/DDBJ whole genome shotgun (WGS) entry which is preliminary data.</text>
</comment>
<evidence type="ECO:0000313" key="2">
    <source>
        <dbReference type="EMBL" id="EAU64493.1"/>
    </source>
</evidence>
<dbReference type="EMBL" id="AAMD01000114">
    <property type="protein sequence ID" value="EAU64493.1"/>
    <property type="molecule type" value="Genomic_DNA"/>
</dbReference>
<proteinExistence type="predicted"/>
<evidence type="ECO:0000313" key="3">
    <source>
        <dbReference type="Proteomes" id="UP000032702"/>
    </source>
</evidence>
<feature type="region of interest" description="Disordered" evidence="1">
    <location>
        <begin position="662"/>
        <end position="682"/>
    </location>
</feature>
<feature type="region of interest" description="Disordered" evidence="1">
    <location>
        <begin position="376"/>
        <end position="397"/>
    </location>
</feature>
<name>Q08VI3_STIAD</name>
<organism evidence="2 3">
    <name type="scientific">Stigmatella aurantiaca (strain DW4/3-1)</name>
    <dbReference type="NCBI Taxonomy" id="378806"/>
    <lineage>
        <taxon>Bacteria</taxon>
        <taxon>Pseudomonadati</taxon>
        <taxon>Myxococcota</taxon>
        <taxon>Myxococcia</taxon>
        <taxon>Myxococcales</taxon>
        <taxon>Cystobacterineae</taxon>
        <taxon>Archangiaceae</taxon>
        <taxon>Stigmatella</taxon>
    </lineage>
</organism>
<evidence type="ECO:0000256" key="1">
    <source>
        <dbReference type="SAM" id="MobiDB-lite"/>
    </source>
</evidence>
<dbReference type="AlphaFoldDB" id="Q08VI3"/>
<gene>
    <name evidence="2" type="ORF">STIAU_4117</name>
</gene>
<sequence>MVGAQRGGQPLAALGQPRRIQDHRVEAAAGVREAPQHVEGVGVFHRDVRAAIALGVGLDAAGGLRVLLHREHRVTRAAQREREPPVVAEEIQRLAPGEFPRAQVVVHLIQEGPGLHVPEEVHLEAVLPLVVDKTRVARAVQHHHLTGQPLEVAARGIVPADHVGGPGQLHQDPGDPLLPGVHALGERLQRQARAVAVHEEARQQVRLAMHPPHAIPVLQGRAAGQGRLQPAAEEGLVCGLLGGGTAREQPQRQRRALRVERLADGIALGVHHGHHPPPGLTVRRLQQFGAVEPRTASAQALGALEAHSCNGETSRGHHSLQAAGGQLFIILAAKMPYLVQQRHLDLLQQLGIAGHHAREVAAVERHRAARRLRAIARLPQRRPPEEPQDRRGQGRLAGHQVRVRGNLLRRDGDAFQVLAHVLGQRLHGPGHRRAELLLGGQGRRGKILGCQRAGLVEVVLRLGPLPLALEQQAEALVRMGLPVGVLQQRGESGLRLGEAAQLEEGQGPLEGRLVVAGIPREHDGRALQGIPRLSQVIERHGRKERELDHHVRRHSGLGQPALGVEQSQLIPLPGGGQLHHVQVRGPQQGLAAPWIDRQGTGKRHLGLGDAAQFGQRHAPLGMGIGEVRLQRGRLGRTGQRCLEVTLVVVAARRLQGRDALGAADRERDHRSWAVPHGPRLER</sequence>
<protein>
    <submittedName>
        <fullName evidence="2">Uncharacterized protein</fullName>
    </submittedName>
</protein>
<reference evidence="2 3" key="1">
    <citation type="submission" date="2006-04" db="EMBL/GenBank/DDBJ databases">
        <authorList>
            <person name="Nierman W.C."/>
        </authorList>
    </citation>
    <scope>NUCLEOTIDE SEQUENCE [LARGE SCALE GENOMIC DNA]</scope>
    <source>
        <strain evidence="2 3">DW4/3-1</strain>
    </source>
</reference>